<dbReference type="Pfam" id="PF04082">
    <property type="entry name" value="Fungal_trans"/>
    <property type="match status" value="1"/>
</dbReference>
<dbReference type="GO" id="GO:0000981">
    <property type="term" value="F:DNA-binding transcription factor activity, RNA polymerase II-specific"/>
    <property type="evidence" value="ECO:0007669"/>
    <property type="project" value="InterPro"/>
</dbReference>
<sequence>MASSDAQQRPRRFAKKACDACHKSKIKCVPAQDEDTVECYDCKRRGLECTRTKVERTLRRRGRGPRQLQRTSETNSGHRSELPMMEPERPLSTPIGEAPLPEPAGAAEAIPDQSLDLTEYYFDRVNHVFPIVNKELLLKDLFNRALQPSSASNEAHDIGTDFSQIAKAGSIALAGHLSGLAESTDDSAARSASERNRAFLESTKASIGGLVVATPSISSVQALLMLCVNMTIAPTQLEPAAALLAVAIRHAHSLRLHVLNQVQGLIPLERLAQIRLFWCLYILDKDLSLRMQSPPLIDDRDLFVLEPREVSDDRLGLVTALDGVLALNLFTARQRLARVQSQIWTRICSFAAQHAPDSERAASRAEVNAGLVAWRERWFAGGRTVIREDLWPKWASLFIARLHFAYFSSLLVAVPSESSTDVVLPPCEVLEAARITFVAGRLVCHGGAAWLAECLDVHASAALVLLQAITARSDKPSAYRDFMTVEVWLQVAEQINPGR</sequence>
<evidence type="ECO:0000313" key="8">
    <source>
        <dbReference type="Proteomes" id="UP000192596"/>
    </source>
</evidence>
<dbReference type="EMBL" id="NAJO01000012">
    <property type="protein sequence ID" value="OQO08525.1"/>
    <property type="molecule type" value="Genomic_DNA"/>
</dbReference>
<dbReference type="Pfam" id="PF00172">
    <property type="entry name" value="Zn_clus"/>
    <property type="match status" value="1"/>
</dbReference>
<dbReference type="InParanoid" id="A0A1V8TAX1"/>
<keyword evidence="3" id="KW-0238">DNA-binding</keyword>
<gene>
    <name evidence="7" type="ORF">B0A48_06395</name>
</gene>
<protein>
    <recommendedName>
        <fullName evidence="6">Zn(2)-C6 fungal-type domain-containing protein</fullName>
    </recommendedName>
</protein>
<evidence type="ECO:0000256" key="1">
    <source>
        <dbReference type="ARBA" id="ARBA00004123"/>
    </source>
</evidence>
<dbReference type="SMART" id="SM00906">
    <property type="entry name" value="Fungal_trans"/>
    <property type="match status" value="1"/>
</dbReference>
<dbReference type="InterPro" id="IPR050987">
    <property type="entry name" value="AtrR-like"/>
</dbReference>
<evidence type="ECO:0000256" key="5">
    <source>
        <dbReference type="SAM" id="MobiDB-lite"/>
    </source>
</evidence>
<dbReference type="InterPro" id="IPR007219">
    <property type="entry name" value="XnlR_reg_dom"/>
</dbReference>
<dbReference type="InterPro" id="IPR036864">
    <property type="entry name" value="Zn2-C6_fun-type_DNA-bd_sf"/>
</dbReference>
<proteinExistence type="predicted"/>
<dbReference type="PROSITE" id="PS00463">
    <property type="entry name" value="ZN2_CY6_FUNGAL_1"/>
    <property type="match status" value="1"/>
</dbReference>
<accession>A0A1V8TAX1</accession>
<feature type="domain" description="Zn(2)-C6 fungal-type" evidence="6">
    <location>
        <begin position="17"/>
        <end position="51"/>
    </location>
</feature>
<dbReference type="SUPFAM" id="SSF57701">
    <property type="entry name" value="Zn2/Cys6 DNA-binding domain"/>
    <property type="match status" value="1"/>
</dbReference>
<dbReference type="CDD" id="cd00067">
    <property type="entry name" value="GAL4"/>
    <property type="match status" value="1"/>
</dbReference>
<name>A0A1V8TAX1_9PEZI</name>
<feature type="compositionally biased region" description="Low complexity" evidence="5">
    <location>
        <begin position="94"/>
        <end position="105"/>
    </location>
</feature>
<evidence type="ECO:0000256" key="3">
    <source>
        <dbReference type="ARBA" id="ARBA00023125"/>
    </source>
</evidence>
<feature type="region of interest" description="Disordered" evidence="5">
    <location>
        <begin position="58"/>
        <end position="105"/>
    </location>
</feature>
<evidence type="ECO:0000256" key="2">
    <source>
        <dbReference type="ARBA" id="ARBA00022723"/>
    </source>
</evidence>
<comment type="subcellular location">
    <subcellularLocation>
        <location evidence="1">Nucleus</location>
    </subcellularLocation>
</comment>
<dbReference type="GO" id="GO:0008270">
    <property type="term" value="F:zinc ion binding"/>
    <property type="evidence" value="ECO:0007669"/>
    <property type="project" value="InterPro"/>
</dbReference>
<dbReference type="InterPro" id="IPR001138">
    <property type="entry name" value="Zn2Cys6_DnaBD"/>
</dbReference>
<dbReference type="SMART" id="SM00066">
    <property type="entry name" value="GAL4"/>
    <property type="match status" value="1"/>
</dbReference>
<dbReference type="OrthoDB" id="103819at2759"/>
<evidence type="ECO:0000313" key="7">
    <source>
        <dbReference type="EMBL" id="OQO08525.1"/>
    </source>
</evidence>
<evidence type="ECO:0000256" key="4">
    <source>
        <dbReference type="ARBA" id="ARBA00023242"/>
    </source>
</evidence>
<dbReference type="GO" id="GO:0005634">
    <property type="term" value="C:nucleus"/>
    <property type="evidence" value="ECO:0007669"/>
    <property type="project" value="UniProtKB-SubCell"/>
</dbReference>
<dbReference type="CDD" id="cd12148">
    <property type="entry name" value="fungal_TF_MHR"/>
    <property type="match status" value="1"/>
</dbReference>
<evidence type="ECO:0000259" key="6">
    <source>
        <dbReference type="PROSITE" id="PS50048"/>
    </source>
</evidence>
<keyword evidence="2" id="KW-0479">Metal-binding</keyword>
<dbReference type="PANTHER" id="PTHR46910">
    <property type="entry name" value="TRANSCRIPTION FACTOR PDR1"/>
    <property type="match status" value="1"/>
</dbReference>
<dbReference type="GO" id="GO:0006351">
    <property type="term" value="P:DNA-templated transcription"/>
    <property type="evidence" value="ECO:0007669"/>
    <property type="project" value="InterPro"/>
</dbReference>
<feature type="compositionally biased region" description="Basic and acidic residues" evidence="5">
    <location>
        <begin position="76"/>
        <end position="89"/>
    </location>
</feature>
<dbReference type="AlphaFoldDB" id="A0A1V8TAX1"/>
<dbReference type="PROSITE" id="PS50048">
    <property type="entry name" value="ZN2_CY6_FUNGAL_2"/>
    <property type="match status" value="1"/>
</dbReference>
<dbReference type="Gene3D" id="4.10.240.10">
    <property type="entry name" value="Zn(2)-C6 fungal-type DNA-binding domain"/>
    <property type="match status" value="1"/>
</dbReference>
<keyword evidence="8" id="KW-1185">Reference proteome</keyword>
<dbReference type="PANTHER" id="PTHR46910:SF3">
    <property type="entry name" value="HALOTOLERANCE PROTEIN 9-RELATED"/>
    <property type="match status" value="1"/>
</dbReference>
<organism evidence="7 8">
    <name type="scientific">Cryoendolithus antarcticus</name>
    <dbReference type="NCBI Taxonomy" id="1507870"/>
    <lineage>
        <taxon>Eukaryota</taxon>
        <taxon>Fungi</taxon>
        <taxon>Dikarya</taxon>
        <taxon>Ascomycota</taxon>
        <taxon>Pezizomycotina</taxon>
        <taxon>Dothideomycetes</taxon>
        <taxon>Dothideomycetidae</taxon>
        <taxon>Cladosporiales</taxon>
        <taxon>Cladosporiaceae</taxon>
        <taxon>Cryoendolithus</taxon>
    </lineage>
</organism>
<comment type="caution">
    <text evidence="7">The sequence shown here is derived from an EMBL/GenBank/DDBJ whole genome shotgun (WGS) entry which is preliminary data.</text>
</comment>
<dbReference type="GO" id="GO:0003677">
    <property type="term" value="F:DNA binding"/>
    <property type="evidence" value="ECO:0007669"/>
    <property type="project" value="UniProtKB-KW"/>
</dbReference>
<reference evidence="8" key="1">
    <citation type="submission" date="2017-03" db="EMBL/GenBank/DDBJ databases">
        <title>Genomes of endolithic fungi from Antarctica.</title>
        <authorList>
            <person name="Coleine C."/>
            <person name="Masonjones S."/>
            <person name="Stajich J.E."/>
        </authorList>
    </citation>
    <scope>NUCLEOTIDE SEQUENCE [LARGE SCALE GENOMIC DNA]</scope>
    <source>
        <strain evidence="8">CCFEE 5527</strain>
    </source>
</reference>
<keyword evidence="4" id="KW-0539">Nucleus</keyword>
<dbReference type="Proteomes" id="UP000192596">
    <property type="component" value="Unassembled WGS sequence"/>
</dbReference>